<dbReference type="InterPro" id="IPR011251">
    <property type="entry name" value="Luciferase-like_dom"/>
</dbReference>
<dbReference type="InterPro" id="IPR050564">
    <property type="entry name" value="F420-G6PD/mer"/>
</dbReference>
<dbReference type="InterPro" id="IPR036661">
    <property type="entry name" value="Luciferase-like_sf"/>
</dbReference>
<accession>A0A0M0BNU4</accession>
<dbReference type="SUPFAM" id="SSF51679">
    <property type="entry name" value="Bacterial luciferase-like"/>
    <property type="match status" value="1"/>
</dbReference>
<evidence type="ECO:0000313" key="4">
    <source>
        <dbReference type="Proteomes" id="UP000037210"/>
    </source>
</evidence>
<dbReference type="Gene3D" id="3.20.20.30">
    <property type="entry name" value="Luciferase-like domain"/>
    <property type="match status" value="1"/>
</dbReference>
<sequence length="332" mass="36437">MRPELKFGVSLPLGATGPAEEMGFGDVLDYALKAEREGFDMVTVADHVFIRYEALSILSAVAAATEGIGVGTSVLDLNRRPPAVLAHATATLDQVSGGRLTLGVGRGVWNEATYGRPIERPVSRMREVIIVLKRFWTEDRVNHAGPFFSFRGASVAARPAQRPHPPIWIAAFGPRMLRIAGELGDGFVTQNLPPELFERDLREARESARDHGREPEEVAGVFAAPMAVAPEYDDALRHVEGTVRGALFRRGGPPWRFADRLGHGEPWEREEDVPLDLVDRCCIFGTPDDCIDKIEGYAERGASCFSALPLYPPGSEGLELFAREVIAYFRDG</sequence>
<evidence type="ECO:0000256" key="1">
    <source>
        <dbReference type="ARBA" id="ARBA00023002"/>
    </source>
</evidence>
<dbReference type="GO" id="GO:0016705">
    <property type="term" value="F:oxidoreductase activity, acting on paired donors, with incorporation or reduction of molecular oxygen"/>
    <property type="evidence" value="ECO:0007669"/>
    <property type="project" value="InterPro"/>
</dbReference>
<dbReference type="CDD" id="cd01097">
    <property type="entry name" value="Tetrahydromethanopterin_reductase"/>
    <property type="match status" value="1"/>
</dbReference>
<dbReference type="Pfam" id="PF00296">
    <property type="entry name" value="Bac_luciferase"/>
    <property type="match status" value="1"/>
</dbReference>
<feature type="domain" description="Luciferase-like" evidence="2">
    <location>
        <begin position="6"/>
        <end position="303"/>
    </location>
</feature>
<evidence type="ECO:0000259" key="2">
    <source>
        <dbReference type="Pfam" id="PF00296"/>
    </source>
</evidence>
<keyword evidence="1" id="KW-0560">Oxidoreductase</keyword>
<name>A0A0M0BNU4_9ARCH</name>
<dbReference type="Proteomes" id="UP000037210">
    <property type="component" value="Unassembled WGS sequence"/>
</dbReference>
<dbReference type="PANTHER" id="PTHR43244:SF1">
    <property type="entry name" value="5,10-METHYLENETETRAHYDROMETHANOPTERIN REDUCTASE"/>
    <property type="match status" value="1"/>
</dbReference>
<dbReference type="PANTHER" id="PTHR43244">
    <property type="match status" value="1"/>
</dbReference>
<comment type="caution">
    <text evidence="3">The sequence shown here is derived from an EMBL/GenBank/DDBJ whole genome shotgun (WGS) entry which is preliminary data.</text>
</comment>
<dbReference type="EMBL" id="LFWZ01000045">
    <property type="protein sequence ID" value="KON30010.1"/>
    <property type="molecule type" value="Genomic_DNA"/>
</dbReference>
<reference evidence="3 4" key="1">
    <citation type="submission" date="2015-06" db="EMBL/GenBank/DDBJ databases">
        <title>New insights into the roles of widespread benthic archaea in carbon and nitrogen cycling.</title>
        <authorList>
            <person name="Lazar C.S."/>
            <person name="Baker B.J."/>
            <person name="Seitz K.W."/>
            <person name="Hyde A.S."/>
            <person name="Dick G.J."/>
            <person name="Hinrichs K.-U."/>
            <person name="Teske A.P."/>
        </authorList>
    </citation>
    <scope>NUCLEOTIDE SEQUENCE [LARGE SCALE GENOMIC DNA]</scope>
    <source>
        <strain evidence="3">DG-45</strain>
    </source>
</reference>
<organism evidence="3 4">
    <name type="scientific">miscellaneous Crenarchaeota group-15 archaeon DG-45</name>
    <dbReference type="NCBI Taxonomy" id="1685127"/>
    <lineage>
        <taxon>Archaea</taxon>
        <taxon>Candidatus Bathyarchaeota</taxon>
        <taxon>MCG-15</taxon>
    </lineage>
</organism>
<dbReference type="AlphaFoldDB" id="A0A0M0BNU4"/>
<proteinExistence type="predicted"/>
<gene>
    <name evidence="3" type="ORF">AC482_05050</name>
</gene>
<evidence type="ECO:0000313" key="3">
    <source>
        <dbReference type="EMBL" id="KON30010.1"/>
    </source>
</evidence>
<protein>
    <recommendedName>
        <fullName evidence="2">Luciferase-like domain-containing protein</fullName>
    </recommendedName>
</protein>